<dbReference type="OrthoDB" id="270930at2759"/>
<feature type="transmembrane region" description="Helical" evidence="6">
    <location>
        <begin position="21"/>
        <end position="45"/>
    </location>
</feature>
<reference evidence="9 10" key="1">
    <citation type="submission" date="2017-12" db="EMBL/GenBank/DDBJ databases">
        <title>Sequencing, de novo assembly and annotation of complete genome of a new Thraustochytrid species, strain FCC1311.</title>
        <authorList>
            <person name="Sedici K."/>
            <person name="Godart F."/>
            <person name="Aiese Cigliano R."/>
            <person name="Sanseverino W."/>
            <person name="Barakat M."/>
            <person name="Ortet P."/>
            <person name="Marechal E."/>
            <person name="Cagnac O."/>
            <person name="Amato A."/>
        </authorList>
    </citation>
    <scope>NUCLEOTIDE SEQUENCE [LARGE SCALE GENOMIC DNA]</scope>
</reference>
<dbReference type="InParanoid" id="A0A2R5GB70"/>
<dbReference type="Pfam" id="PF13850">
    <property type="entry name" value="ERGIC_N"/>
    <property type="match status" value="1"/>
</dbReference>
<organism evidence="9 10">
    <name type="scientific">Hondaea fermentalgiana</name>
    <dbReference type="NCBI Taxonomy" id="2315210"/>
    <lineage>
        <taxon>Eukaryota</taxon>
        <taxon>Sar</taxon>
        <taxon>Stramenopiles</taxon>
        <taxon>Bigyra</taxon>
        <taxon>Labyrinthulomycetes</taxon>
        <taxon>Thraustochytrida</taxon>
        <taxon>Thraustochytriidae</taxon>
        <taxon>Hondaea</taxon>
    </lineage>
</organism>
<dbReference type="InterPro" id="IPR012936">
    <property type="entry name" value="Erv_C"/>
</dbReference>
<evidence type="ECO:0000313" key="9">
    <source>
        <dbReference type="EMBL" id="GBG27579.1"/>
    </source>
</evidence>
<keyword evidence="5 6" id="KW-0472">Membrane</keyword>
<feature type="domain" description="Endoplasmic reticulum vesicle transporter N-terminal" evidence="8">
    <location>
        <begin position="5"/>
        <end position="86"/>
    </location>
</feature>
<dbReference type="Proteomes" id="UP000241890">
    <property type="component" value="Unassembled WGS sequence"/>
</dbReference>
<comment type="caution">
    <text evidence="9">The sequence shown here is derived from an EMBL/GenBank/DDBJ whole genome shotgun (WGS) entry which is preliminary data.</text>
</comment>
<feature type="domain" description="Endoplasmic reticulum vesicle transporter C-terminal" evidence="7">
    <location>
        <begin position="101"/>
        <end position="285"/>
    </location>
</feature>
<name>A0A2R5GB70_9STRA</name>
<dbReference type="PANTHER" id="PTHR10984">
    <property type="entry name" value="ENDOPLASMIC RETICULUM-GOLGI INTERMEDIATE COMPARTMENT PROTEIN"/>
    <property type="match status" value="1"/>
</dbReference>
<dbReference type="AlphaFoldDB" id="A0A2R5GB70"/>
<protein>
    <submittedName>
        <fullName evidence="9">Endoplasmic reticulum-Golgi intermediate compartment protein 3</fullName>
    </submittedName>
</protein>
<evidence type="ECO:0000256" key="3">
    <source>
        <dbReference type="ARBA" id="ARBA00022692"/>
    </source>
</evidence>
<dbReference type="PANTHER" id="PTHR10984:SF25">
    <property type="entry name" value="ENDOPLASMIC RETICULUM-GOLGI INTERMEDIATE COMPARTMENT PROTEIN 3"/>
    <property type="match status" value="1"/>
</dbReference>
<evidence type="ECO:0000256" key="1">
    <source>
        <dbReference type="ARBA" id="ARBA00004141"/>
    </source>
</evidence>
<sequence>MFAGFDVAFSKSLAGVREKTAAGAVVSLLAYAFMLCLVVSEFIFFQDVQIVEKLELDVSPGAETVAIYVDIEFYELPCEAVHLHYRGQHHSKVMEDFSPEFRKTPTADRKVGCRLEGTAHARKVPGLLQVSPVNADEFNRGAKSVTYESLQRFNASHHIHDLAFGEIFPGMERPLRGKTGVKSDGMYQYQYQVKVVPTTYAGLYRPAVASNQYSSTYYYKKSIGDDNPLASFGILNHVEEPGFFLRFQFSSIKIHKEEVKHAWSEFLTSVCAILGGVYAAAEFLDVVLHQTVLAKKID</sequence>
<dbReference type="GO" id="GO:0005783">
    <property type="term" value="C:endoplasmic reticulum"/>
    <property type="evidence" value="ECO:0007669"/>
    <property type="project" value="TreeGrafter"/>
</dbReference>
<keyword evidence="4 6" id="KW-1133">Transmembrane helix</keyword>
<dbReference type="GO" id="GO:0030134">
    <property type="term" value="C:COPII-coated ER to Golgi transport vesicle"/>
    <property type="evidence" value="ECO:0007669"/>
    <property type="project" value="TreeGrafter"/>
</dbReference>
<keyword evidence="3 6" id="KW-0812">Transmembrane</keyword>
<dbReference type="Pfam" id="PF07970">
    <property type="entry name" value="COPIIcoated_ERV"/>
    <property type="match status" value="1"/>
</dbReference>
<dbReference type="InterPro" id="IPR039542">
    <property type="entry name" value="Erv_N"/>
</dbReference>
<evidence type="ECO:0000256" key="5">
    <source>
        <dbReference type="ARBA" id="ARBA00023136"/>
    </source>
</evidence>
<evidence type="ECO:0000256" key="6">
    <source>
        <dbReference type="SAM" id="Phobius"/>
    </source>
</evidence>
<evidence type="ECO:0000256" key="2">
    <source>
        <dbReference type="ARBA" id="ARBA00005648"/>
    </source>
</evidence>
<dbReference type="GO" id="GO:0016020">
    <property type="term" value="C:membrane"/>
    <property type="evidence" value="ECO:0007669"/>
    <property type="project" value="UniProtKB-SubCell"/>
</dbReference>
<comment type="subcellular location">
    <subcellularLocation>
        <location evidence="1">Membrane</location>
        <topology evidence="1">Multi-pass membrane protein</topology>
    </subcellularLocation>
</comment>
<proteinExistence type="inferred from homology"/>
<keyword evidence="10" id="KW-1185">Reference proteome</keyword>
<comment type="similarity">
    <text evidence="2">Belongs to the ERGIC family.</text>
</comment>
<dbReference type="EMBL" id="BEYU01000033">
    <property type="protein sequence ID" value="GBG27579.1"/>
    <property type="molecule type" value="Genomic_DNA"/>
</dbReference>
<gene>
    <name evidence="9" type="ORF">FCC1311_038022</name>
</gene>
<dbReference type="InterPro" id="IPR045888">
    <property type="entry name" value="Erv"/>
</dbReference>
<evidence type="ECO:0000256" key="4">
    <source>
        <dbReference type="ARBA" id="ARBA00022989"/>
    </source>
</evidence>
<accession>A0A2R5GB70</accession>
<evidence type="ECO:0000259" key="8">
    <source>
        <dbReference type="Pfam" id="PF13850"/>
    </source>
</evidence>
<evidence type="ECO:0000259" key="7">
    <source>
        <dbReference type="Pfam" id="PF07970"/>
    </source>
</evidence>
<evidence type="ECO:0000313" key="10">
    <source>
        <dbReference type="Proteomes" id="UP000241890"/>
    </source>
</evidence>